<dbReference type="EMBL" id="CP041730">
    <property type="protein sequence ID" value="QDQ25342.1"/>
    <property type="molecule type" value="Genomic_DNA"/>
</dbReference>
<keyword evidence="4" id="KW-1185">Reference proteome</keyword>
<dbReference type="Gene3D" id="1.20.58.2200">
    <property type="match status" value="1"/>
</dbReference>
<dbReference type="InterPro" id="IPR020012">
    <property type="entry name" value="LysM_FimV"/>
</dbReference>
<dbReference type="Proteomes" id="UP000317550">
    <property type="component" value="Chromosome"/>
</dbReference>
<dbReference type="NCBIfam" id="TIGR03505">
    <property type="entry name" value="FimV_core"/>
    <property type="match status" value="1"/>
</dbReference>
<dbReference type="AlphaFoldDB" id="A0A516SB18"/>
<feature type="region of interest" description="Disordered" evidence="1">
    <location>
        <begin position="271"/>
        <end position="310"/>
    </location>
</feature>
<evidence type="ECO:0000256" key="1">
    <source>
        <dbReference type="SAM" id="MobiDB-lite"/>
    </source>
</evidence>
<name>A0A516SB18_9NEIS</name>
<dbReference type="Gene3D" id="3.10.350.10">
    <property type="entry name" value="LysM domain"/>
    <property type="match status" value="1"/>
</dbReference>
<dbReference type="InterPro" id="IPR057840">
    <property type="entry name" value="FimV_N"/>
</dbReference>
<dbReference type="OrthoDB" id="1404170at2"/>
<dbReference type="InterPro" id="IPR018392">
    <property type="entry name" value="LysM"/>
</dbReference>
<dbReference type="Pfam" id="PF25800">
    <property type="entry name" value="FimV_N"/>
    <property type="match status" value="1"/>
</dbReference>
<feature type="compositionally biased region" description="Low complexity" evidence="1">
    <location>
        <begin position="128"/>
        <end position="149"/>
    </location>
</feature>
<feature type="compositionally biased region" description="Basic and acidic residues" evidence="1">
    <location>
        <begin position="379"/>
        <end position="390"/>
    </location>
</feature>
<dbReference type="NCBIfam" id="TIGR03504">
    <property type="entry name" value="FimV_Cterm"/>
    <property type="match status" value="1"/>
</dbReference>
<organism evidence="3 4">
    <name type="scientific">Chitinimonas arctica</name>
    <dbReference type="NCBI Taxonomy" id="2594795"/>
    <lineage>
        <taxon>Bacteria</taxon>
        <taxon>Pseudomonadati</taxon>
        <taxon>Pseudomonadota</taxon>
        <taxon>Betaproteobacteria</taxon>
        <taxon>Neisseriales</taxon>
        <taxon>Chitinibacteraceae</taxon>
        <taxon>Chitinimonas</taxon>
    </lineage>
</organism>
<feature type="compositionally biased region" description="Pro residues" evidence="1">
    <location>
        <begin position="423"/>
        <end position="437"/>
    </location>
</feature>
<evidence type="ECO:0000313" key="4">
    <source>
        <dbReference type="Proteomes" id="UP000317550"/>
    </source>
</evidence>
<dbReference type="PANTHER" id="PTHR48125:SF10">
    <property type="entry name" value="OS12G0136300 PROTEIN"/>
    <property type="match status" value="1"/>
</dbReference>
<dbReference type="InterPro" id="IPR036779">
    <property type="entry name" value="LysM_dom_sf"/>
</dbReference>
<dbReference type="RefSeq" id="WP_143856267.1">
    <property type="nucleotide sequence ID" value="NZ_CP041730.1"/>
</dbReference>
<reference evidence="4" key="1">
    <citation type="submission" date="2019-07" db="EMBL/GenBank/DDBJ databases">
        <title>Chitinimonas sp. nov., isolated from Ny-Alesund, arctica soil.</title>
        <authorList>
            <person name="Xu Q."/>
            <person name="Peng F."/>
        </authorList>
    </citation>
    <scope>NUCLEOTIDE SEQUENCE [LARGE SCALE GENOMIC DNA]</scope>
    <source>
        <strain evidence="4">R3-44</strain>
    </source>
</reference>
<dbReference type="PROSITE" id="PS51782">
    <property type="entry name" value="LYSM"/>
    <property type="match status" value="1"/>
</dbReference>
<dbReference type="CDD" id="cd00118">
    <property type="entry name" value="LysM"/>
    <property type="match status" value="1"/>
</dbReference>
<evidence type="ECO:0000313" key="3">
    <source>
        <dbReference type="EMBL" id="QDQ25342.1"/>
    </source>
</evidence>
<feature type="compositionally biased region" description="Basic and acidic residues" evidence="1">
    <location>
        <begin position="168"/>
        <end position="180"/>
    </location>
</feature>
<feature type="domain" description="LysM" evidence="2">
    <location>
        <begin position="182"/>
        <end position="237"/>
    </location>
</feature>
<feature type="region of interest" description="Disordered" evidence="1">
    <location>
        <begin position="365"/>
        <end position="453"/>
    </location>
</feature>
<feature type="compositionally biased region" description="Basic and acidic residues" evidence="1">
    <location>
        <begin position="289"/>
        <end position="310"/>
    </location>
</feature>
<proteinExistence type="predicted"/>
<sequence length="908" mass="95067">MAVALATIPAVVHSAGLGRLNVLSGLGQPLRAEIDLVAVQAAEVESLRAALATPESYREAQIEYPSTSLGLRFNLEKRSNGQYFIAVNSAQSVNEPFLDFLIELKWDGGRVLREYSALLDPVGYTPGASTAAAPSSRPASAAPSVIAPASKPPLPAKPEPVSKPQAAKKAEPSSEPRPEGEQTYTVKSGDTLAAVAHMNMVEGVSLEQMLVGLYRANQDAFDGKNMNRLKKGRVLNIPGKDELSAVERSAANKEIRVQAEDWRAYRAKLADNAGASRAEPSSGSGKITAKVEDKAKSLEPAAKDTLKLSKGEDGKLREKVLSLEEESAARQKALGEANQRVSDLERTNKKLEELLALKSKQGADLQKQAEQAKNSLAKPELKPVEPKPLDSKPALTAPEPLKVEPPPADKPLDAAPTATPAAVEPPPPVEPPVAEPPPKPKKKILVPISEPEPEPSMLEDPLILGGAGLAALLIGGGAFWMSRRRKKGSFEDSVITGSDLKSNTMVGNTGGAVISTGVTENSFLTDFSRAGLGTIDTDEVDPIAEAEVYMAYGRDAQAEEILKDALTRDGTRQEVRLKLLEIYSGRKNAAAFETTAQELYSGTQGQGPLWAQAADMGRALDPQNTLYRQQAPVDTGALDKTMILSAGTLGEMGDTGRFATPVVERVQPASAEPELDFQLDTPVAQAKSALEAGESLDFDLGFDAAPASAAAPAVEAPAEMDFNIGDFDLDAPASKPAATPAAAASAAAASAAAASDSSILSLDIPIDLPGDSASSEGALDLSADMPELSMPELSMPKSSQPLADLDTPDLAAGLDFDFDMNDGAASAGQAADLGGVSLDLDIASDSAGGDDVLDFGAELDDPVTTKIDLARAYIDMGDKEGAREILQEALSEGNAEQKGTAESLLAQL</sequence>
<evidence type="ECO:0000259" key="2">
    <source>
        <dbReference type="PROSITE" id="PS51782"/>
    </source>
</evidence>
<gene>
    <name evidence="3" type="ORF">FNU76_02650</name>
</gene>
<accession>A0A516SB18</accession>
<dbReference type="PANTHER" id="PTHR48125">
    <property type="entry name" value="LP07818P1"/>
    <property type="match status" value="1"/>
</dbReference>
<dbReference type="KEGG" id="cari:FNU76_02650"/>
<dbReference type="InterPro" id="IPR038440">
    <property type="entry name" value="FimV_C_sf"/>
</dbReference>
<protein>
    <submittedName>
        <fullName evidence="3">FimV family protein</fullName>
    </submittedName>
</protein>
<feature type="compositionally biased region" description="Low complexity" evidence="1">
    <location>
        <begin position="413"/>
        <end position="422"/>
    </location>
</feature>
<feature type="region of interest" description="Disordered" evidence="1">
    <location>
        <begin position="127"/>
        <end position="185"/>
    </location>
</feature>
<dbReference type="InterPro" id="IPR020011">
    <property type="entry name" value="FimV_C"/>
</dbReference>